<protein>
    <submittedName>
        <fullName evidence="3">MutT/NUDIX family protein</fullName>
    </submittedName>
</protein>
<evidence type="ECO:0000313" key="4">
    <source>
        <dbReference type="Proteomes" id="UP000034286"/>
    </source>
</evidence>
<dbReference type="PROSITE" id="PS51462">
    <property type="entry name" value="NUDIX"/>
    <property type="match status" value="1"/>
</dbReference>
<keyword evidence="1" id="KW-0378">Hydrolase</keyword>
<proteinExistence type="predicted"/>
<name>A0A0G0VWT5_9BACT</name>
<dbReference type="SUPFAM" id="SSF55811">
    <property type="entry name" value="Nudix"/>
    <property type="match status" value="1"/>
</dbReference>
<reference evidence="3 4" key="1">
    <citation type="journal article" date="2015" name="Nature">
        <title>rRNA introns, odd ribosomes, and small enigmatic genomes across a large radiation of phyla.</title>
        <authorList>
            <person name="Brown C.T."/>
            <person name="Hug L.A."/>
            <person name="Thomas B.C."/>
            <person name="Sharon I."/>
            <person name="Castelle C.J."/>
            <person name="Singh A."/>
            <person name="Wilkins M.J."/>
            <person name="Williams K.H."/>
            <person name="Banfield J.F."/>
        </authorList>
    </citation>
    <scope>NUCLEOTIDE SEQUENCE [LARGE SCALE GENOMIC DNA]</scope>
</reference>
<dbReference type="InterPro" id="IPR000086">
    <property type="entry name" value="NUDIX_hydrolase_dom"/>
</dbReference>
<dbReference type="Proteomes" id="UP000034286">
    <property type="component" value="Unassembled WGS sequence"/>
</dbReference>
<evidence type="ECO:0000259" key="2">
    <source>
        <dbReference type="PROSITE" id="PS51462"/>
    </source>
</evidence>
<dbReference type="AlphaFoldDB" id="A0A0G0VWT5"/>
<dbReference type="Pfam" id="PF00293">
    <property type="entry name" value="NUDIX"/>
    <property type="match status" value="1"/>
</dbReference>
<evidence type="ECO:0000256" key="1">
    <source>
        <dbReference type="ARBA" id="ARBA00022801"/>
    </source>
</evidence>
<dbReference type="CDD" id="cd02883">
    <property type="entry name" value="NUDIX_Hydrolase"/>
    <property type="match status" value="1"/>
</dbReference>
<feature type="domain" description="Nudix hydrolase" evidence="2">
    <location>
        <begin position="1"/>
        <end position="161"/>
    </location>
</feature>
<dbReference type="PROSITE" id="PS00893">
    <property type="entry name" value="NUDIX_BOX"/>
    <property type="match status" value="1"/>
</dbReference>
<dbReference type="GO" id="GO:0016787">
    <property type="term" value="F:hydrolase activity"/>
    <property type="evidence" value="ECO:0007669"/>
    <property type="project" value="UniProtKB-KW"/>
</dbReference>
<gene>
    <name evidence="3" type="ORF">UU57_C0014G0008</name>
</gene>
<evidence type="ECO:0000313" key="3">
    <source>
        <dbReference type="EMBL" id="KKS05234.1"/>
    </source>
</evidence>
<dbReference type="EMBL" id="LCBD01000014">
    <property type="protein sequence ID" value="KKS05234.1"/>
    <property type="molecule type" value="Genomic_DNA"/>
</dbReference>
<comment type="caution">
    <text evidence="3">The sequence shown here is derived from an EMBL/GenBank/DDBJ whole genome shotgun (WGS) entry which is preliminary data.</text>
</comment>
<dbReference type="Gene3D" id="3.90.79.10">
    <property type="entry name" value="Nucleoside Triphosphate Pyrophosphohydrolase"/>
    <property type="match status" value="1"/>
</dbReference>
<sequence length="163" mass="18570">MLKTINSTMTVAGKTSKVIYHDTNDFDEVDPGKTTQAYGVCFYGDKMLIGFGGKKKSWGLVGGTIKAGETFVDTLKREIAEESNMEVLKYMPIGYQEVIYNEKYKIQLRYVCLVKPIAPFIKDPDGSVKEIKLIDPKDYKKYFDWGKVGERIIKRAIDLKSKF</sequence>
<dbReference type="InterPro" id="IPR020084">
    <property type="entry name" value="NUDIX_hydrolase_CS"/>
</dbReference>
<accession>A0A0G0VWT5</accession>
<organism evidence="3 4">
    <name type="scientific">Candidatus Woesebacteria bacterium GW2011_GWE1_41_24</name>
    <dbReference type="NCBI Taxonomy" id="1618597"/>
    <lineage>
        <taxon>Bacteria</taxon>
        <taxon>Candidatus Woeseibacteriota</taxon>
    </lineage>
</organism>
<dbReference type="InterPro" id="IPR015797">
    <property type="entry name" value="NUDIX_hydrolase-like_dom_sf"/>
</dbReference>